<evidence type="ECO:0000313" key="7">
    <source>
        <dbReference type="Proteomes" id="UP000198606"/>
    </source>
</evidence>
<evidence type="ECO:0000256" key="3">
    <source>
        <dbReference type="ARBA" id="ARBA00023125"/>
    </source>
</evidence>
<evidence type="ECO:0000256" key="2">
    <source>
        <dbReference type="ARBA" id="ARBA00023015"/>
    </source>
</evidence>
<dbReference type="Pfam" id="PF03466">
    <property type="entry name" value="LysR_substrate"/>
    <property type="match status" value="1"/>
</dbReference>
<feature type="domain" description="HTH lysR-type" evidence="5">
    <location>
        <begin position="1"/>
        <end position="61"/>
    </location>
</feature>
<dbReference type="GO" id="GO:0003677">
    <property type="term" value="F:DNA binding"/>
    <property type="evidence" value="ECO:0007669"/>
    <property type="project" value="UniProtKB-KW"/>
</dbReference>
<dbReference type="RefSeq" id="WP_084308216.1">
    <property type="nucleotide sequence ID" value="NZ_FNDG01000023.1"/>
</dbReference>
<dbReference type="Pfam" id="PF00126">
    <property type="entry name" value="HTH_1"/>
    <property type="match status" value="1"/>
</dbReference>
<dbReference type="PROSITE" id="PS50931">
    <property type="entry name" value="HTH_LYSR"/>
    <property type="match status" value="1"/>
</dbReference>
<evidence type="ECO:0000259" key="5">
    <source>
        <dbReference type="PROSITE" id="PS50931"/>
    </source>
</evidence>
<accession>A0A1G8MYI7</accession>
<keyword evidence="2" id="KW-0805">Transcription regulation</keyword>
<dbReference type="SUPFAM" id="SSF46785">
    <property type="entry name" value="Winged helix' DNA-binding domain"/>
    <property type="match status" value="1"/>
</dbReference>
<keyword evidence="3 6" id="KW-0238">DNA-binding</keyword>
<proteinExistence type="inferred from homology"/>
<protein>
    <submittedName>
        <fullName evidence="6">DNA-binding transcriptional regulator, LysR family</fullName>
    </submittedName>
</protein>
<dbReference type="InterPro" id="IPR036390">
    <property type="entry name" value="WH_DNA-bd_sf"/>
</dbReference>
<dbReference type="STRING" id="29435.SAMN05216588_12329"/>
<sequence>MRTIHEQRLHYFVEAVRLGSVRAAADALDIAPSAVSRQIAQVESELGVELVERHRRGVKPTEAGRLVLDYFRQRQTQLDGLLDSIADLQDIRTGSLTLAIGEGFIDDISPALGDFSMQHPNVELRVNIAGTNEVIRQVAEDEAYIGLVFNPPKGCNLRIHTSRAQPLYAVVAAGHPLARDGRPAVTLDELNAHRLALPDISYGIRQIVESVEQTAGARLEPTLTCNTFSMLKQYALQGGVTLLPAFAITDEIRQGSLRAIALADPGFARPHADLVTRLGRRLSRAAERLLKDMMQRMTAFR</sequence>
<dbReference type="Gene3D" id="1.10.10.10">
    <property type="entry name" value="Winged helix-like DNA-binding domain superfamily/Winged helix DNA-binding domain"/>
    <property type="match status" value="1"/>
</dbReference>
<name>A0A1G8MYI7_9GAMM</name>
<organism evidence="6 7">
    <name type="scientific">Phytopseudomonas flavescens</name>
    <dbReference type="NCBI Taxonomy" id="29435"/>
    <lineage>
        <taxon>Bacteria</taxon>
        <taxon>Pseudomonadati</taxon>
        <taxon>Pseudomonadota</taxon>
        <taxon>Gammaproteobacteria</taxon>
        <taxon>Pseudomonadales</taxon>
        <taxon>Pseudomonadaceae</taxon>
        <taxon>Phytopseudomonas</taxon>
    </lineage>
</organism>
<dbReference type="AlphaFoldDB" id="A0A1G8MYI7"/>
<dbReference type="GO" id="GO:0005829">
    <property type="term" value="C:cytosol"/>
    <property type="evidence" value="ECO:0007669"/>
    <property type="project" value="TreeGrafter"/>
</dbReference>
<evidence type="ECO:0000313" key="6">
    <source>
        <dbReference type="EMBL" id="SDI72943.1"/>
    </source>
</evidence>
<dbReference type="Gene3D" id="3.40.190.290">
    <property type="match status" value="1"/>
</dbReference>
<evidence type="ECO:0000256" key="1">
    <source>
        <dbReference type="ARBA" id="ARBA00009437"/>
    </source>
</evidence>
<dbReference type="PANTHER" id="PTHR30419">
    <property type="entry name" value="HTH-TYPE TRANSCRIPTIONAL REGULATOR YBHD"/>
    <property type="match status" value="1"/>
</dbReference>
<dbReference type="InterPro" id="IPR005119">
    <property type="entry name" value="LysR_subst-bd"/>
</dbReference>
<keyword evidence="4" id="KW-0804">Transcription</keyword>
<comment type="similarity">
    <text evidence="1">Belongs to the LysR transcriptional regulatory family.</text>
</comment>
<dbReference type="SUPFAM" id="SSF53850">
    <property type="entry name" value="Periplasmic binding protein-like II"/>
    <property type="match status" value="1"/>
</dbReference>
<reference evidence="6 7" key="1">
    <citation type="submission" date="2016-10" db="EMBL/GenBank/DDBJ databases">
        <authorList>
            <person name="de Groot N.N."/>
        </authorList>
    </citation>
    <scope>NUCLEOTIDE SEQUENCE [LARGE SCALE GENOMIC DNA]</scope>
    <source>
        <strain evidence="6 7">LMG 18387</strain>
    </source>
</reference>
<dbReference type="InterPro" id="IPR000847">
    <property type="entry name" value="LysR_HTH_N"/>
</dbReference>
<dbReference type="InterPro" id="IPR050950">
    <property type="entry name" value="HTH-type_LysR_regulators"/>
</dbReference>
<dbReference type="InterPro" id="IPR036388">
    <property type="entry name" value="WH-like_DNA-bd_sf"/>
</dbReference>
<dbReference type="Proteomes" id="UP000198606">
    <property type="component" value="Unassembled WGS sequence"/>
</dbReference>
<dbReference type="PANTHER" id="PTHR30419:SF8">
    <property type="entry name" value="NITROGEN ASSIMILATION TRANSCRIPTIONAL ACTIVATOR-RELATED"/>
    <property type="match status" value="1"/>
</dbReference>
<dbReference type="EMBL" id="FNDG01000023">
    <property type="protein sequence ID" value="SDI72943.1"/>
    <property type="molecule type" value="Genomic_DNA"/>
</dbReference>
<evidence type="ECO:0000256" key="4">
    <source>
        <dbReference type="ARBA" id="ARBA00023163"/>
    </source>
</evidence>
<dbReference type="FunFam" id="1.10.10.10:FF:000001">
    <property type="entry name" value="LysR family transcriptional regulator"/>
    <property type="match status" value="1"/>
</dbReference>
<dbReference type="GO" id="GO:0003700">
    <property type="term" value="F:DNA-binding transcription factor activity"/>
    <property type="evidence" value="ECO:0007669"/>
    <property type="project" value="InterPro"/>
</dbReference>
<gene>
    <name evidence="6" type="ORF">SAMN05216588_12329</name>
</gene>